<feature type="domain" description="CBS" evidence="3">
    <location>
        <begin position="268"/>
        <end position="324"/>
    </location>
</feature>
<dbReference type="PANTHER" id="PTHR43080">
    <property type="entry name" value="CBS DOMAIN-CONTAINING PROTEIN CBSX3, MITOCHONDRIAL"/>
    <property type="match status" value="1"/>
</dbReference>
<evidence type="ECO:0000313" key="5">
    <source>
        <dbReference type="EMBL" id="RMZ56514.1"/>
    </source>
</evidence>
<dbReference type="Gene3D" id="3.10.580.10">
    <property type="entry name" value="CBS-domain"/>
    <property type="match status" value="1"/>
</dbReference>
<reference evidence="7" key="2">
    <citation type="journal article" date="2018" name="Algal Res.">
        <title>Characterization of plant carbon substrate utilization by Auxenochlorella protothecoides.</title>
        <authorList>
            <person name="Vogler B.W."/>
            <person name="Starkenburg S.R."/>
            <person name="Sudasinghe N."/>
            <person name="Schambach J.Y."/>
            <person name="Rollin J.A."/>
            <person name="Pattathil S."/>
            <person name="Barry A.N."/>
        </authorList>
    </citation>
    <scope>NUCLEOTIDE SEQUENCE [LARGE SCALE GENOMIC DNA]</scope>
    <source>
        <strain evidence="7">UTEX 25</strain>
    </source>
</reference>
<reference evidence="5" key="3">
    <citation type="submission" date="2018-10" db="EMBL/GenBank/DDBJ databases">
        <authorList>
            <person name="Hovde B."/>
            <person name="Zhang X."/>
        </authorList>
    </citation>
    <scope>NUCLEOTIDE SEQUENCE [LARGE SCALE GENOMIC DNA]</scope>
    <source>
        <strain evidence="5">UTEX 25</strain>
    </source>
</reference>
<organism evidence="4 6">
    <name type="scientific">Auxenochlorella protothecoides</name>
    <name type="common">Green microalga</name>
    <name type="synonym">Chlorella protothecoides</name>
    <dbReference type="NCBI Taxonomy" id="3075"/>
    <lineage>
        <taxon>Eukaryota</taxon>
        <taxon>Viridiplantae</taxon>
        <taxon>Chlorophyta</taxon>
        <taxon>core chlorophytes</taxon>
        <taxon>Trebouxiophyceae</taxon>
        <taxon>Chlorellales</taxon>
        <taxon>Chlorellaceae</taxon>
        <taxon>Auxenochlorella</taxon>
    </lineage>
</organism>
<dbReference type="Proteomes" id="UP000279271">
    <property type="component" value="Unassembled WGS sequence"/>
</dbReference>
<dbReference type="InterPro" id="IPR000644">
    <property type="entry name" value="CBS_dom"/>
</dbReference>
<protein>
    <submittedName>
        <fullName evidence="4">CBS domain-containing protein CBSX3, mitochondrial</fullName>
    </submittedName>
</protein>
<evidence type="ECO:0000313" key="6">
    <source>
        <dbReference type="Proteomes" id="UP000028924"/>
    </source>
</evidence>
<proteinExistence type="predicted"/>
<dbReference type="KEGG" id="apro:F751_5534"/>
<accession>A0A087SAS1</accession>
<evidence type="ECO:0000313" key="4">
    <source>
        <dbReference type="EMBL" id="KFM22825.1"/>
    </source>
</evidence>
<dbReference type="OrthoDB" id="418595at2759"/>
<dbReference type="InterPro" id="IPR046342">
    <property type="entry name" value="CBS_dom_sf"/>
</dbReference>
<dbReference type="PROSITE" id="PS51371">
    <property type="entry name" value="CBS"/>
    <property type="match status" value="1"/>
</dbReference>
<sequence>MRSVGLRVGALSAAFFSTELLLRVYDGERRPRQTAWAGAGAGALYGLATNVGLPSGLGATRLISTVLAGSLGSLLGFCVGWVDRATDAWLPDDLKRQRQEHWRQLQDICEGRDMTPQAPPHPASDSMDVTAAVIASLEASLQKCARVSHRAFTAETSESLSDLPEPETVGWGATKMSDMLQEKGPEAGAWLWVSRDDHVIDAVRKMTKANVGSLLVFDPSKIEEPKGTDKILHASREAVVGIFTERDYMTKIAVQGRSSRDTKISEVMTPNPITVTPKHSVLDVMELMINKNFRHVPVVDEGRLLGMASMRDVVHVMLKEHREEVGRLQEYIQGTF</sequence>
<dbReference type="EMBL" id="QOKY01000142">
    <property type="protein sequence ID" value="RMZ56514.1"/>
    <property type="molecule type" value="Genomic_DNA"/>
</dbReference>
<keyword evidence="1 2" id="KW-0129">CBS domain</keyword>
<evidence type="ECO:0000256" key="2">
    <source>
        <dbReference type="PROSITE-ProRule" id="PRU00703"/>
    </source>
</evidence>
<reference evidence="4 6" key="1">
    <citation type="journal article" date="2014" name="BMC Genomics">
        <title>Oil accumulation mechanisms of the oleaginous microalga Chlorella protothecoides revealed through its genome, transcriptomes, and proteomes.</title>
        <authorList>
            <person name="Gao C."/>
            <person name="Wang Y."/>
            <person name="Shen Y."/>
            <person name="Yan D."/>
            <person name="He X."/>
            <person name="Dai J."/>
            <person name="Wu Q."/>
        </authorList>
    </citation>
    <scope>NUCLEOTIDE SEQUENCE [LARGE SCALE GENOMIC DNA]</scope>
    <source>
        <strain evidence="4 6">0710</strain>
    </source>
</reference>
<dbReference type="STRING" id="3075.A0A087SAS1"/>
<gene>
    <name evidence="5" type="ORF">APUTEX25_001361</name>
    <name evidence="4" type="ORF">F751_5534</name>
</gene>
<dbReference type="AlphaFoldDB" id="A0A087SAS1"/>
<name>A0A087SAS1_AUXPR</name>
<evidence type="ECO:0000256" key="1">
    <source>
        <dbReference type="ARBA" id="ARBA00023122"/>
    </source>
</evidence>
<keyword evidence="6" id="KW-1185">Reference proteome</keyword>
<dbReference type="PANTHER" id="PTHR43080:SF2">
    <property type="entry name" value="CBS DOMAIN-CONTAINING PROTEIN"/>
    <property type="match status" value="1"/>
</dbReference>
<dbReference type="SMART" id="SM00116">
    <property type="entry name" value="CBS"/>
    <property type="match status" value="2"/>
</dbReference>
<dbReference type="SUPFAM" id="SSF54631">
    <property type="entry name" value="CBS-domain pair"/>
    <property type="match status" value="1"/>
</dbReference>
<dbReference type="InterPro" id="IPR051257">
    <property type="entry name" value="Diverse_CBS-Domain"/>
</dbReference>
<dbReference type="EMBL" id="KL662082">
    <property type="protein sequence ID" value="KFM22825.1"/>
    <property type="molecule type" value="Genomic_DNA"/>
</dbReference>
<reference evidence="5" key="4">
    <citation type="submission" date="2018-11" db="EMBL/GenBank/DDBJ databases">
        <title>Characterization of plant carbon substrate utilization by Auxenochlorella protothecoides.</title>
        <authorList>
            <person name="Vogler B.W."/>
            <person name="Starkenburg S.R."/>
            <person name="Sudasinghe N."/>
            <person name="Schambach J.Y."/>
            <person name="Rollin J.A."/>
            <person name="Pattathil S."/>
            <person name="Barry A.N."/>
        </authorList>
    </citation>
    <scope>NUCLEOTIDE SEQUENCE [LARGE SCALE GENOMIC DNA]</scope>
    <source>
        <strain evidence="5">UTEX 25</strain>
    </source>
</reference>
<dbReference type="Proteomes" id="UP000028924">
    <property type="component" value="Unassembled WGS sequence"/>
</dbReference>
<dbReference type="GeneID" id="23616925"/>
<evidence type="ECO:0000313" key="7">
    <source>
        <dbReference type="Proteomes" id="UP000279271"/>
    </source>
</evidence>
<evidence type="ECO:0000259" key="3">
    <source>
        <dbReference type="PROSITE" id="PS51371"/>
    </source>
</evidence>
<dbReference type="eggNOG" id="ENOG502QQ7J">
    <property type="taxonomic scope" value="Eukaryota"/>
</dbReference>
<dbReference type="CDD" id="cd04623">
    <property type="entry name" value="CBS_pair_bac_euk"/>
    <property type="match status" value="1"/>
</dbReference>
<dbReference type="InterPro" id="IPR044725">
    <property type="entry name" value="CBSX3_CBS_dom"/>
</dbReference>
<dbReference type="Pfam" id="PF00571">
    <property type="entry name" value="CBS"/>
    <property type="match status" value="1"/>
</dbReference>
<dbReference type="RefSeq" id="XP_011395691.1">
    <property type="nucleotide sequence ID" value="XM_011397389.1"/>
</dbReference>